<evidence type="ECO:0000259" key="8">
    <source>
        <dbReference type="Pfam" id="PF00082"/>
    </source>
</evidence>
<dbReference type="InterPro" id="IPR036852">
    <property type="entry name" value="Peptidase_S8/S53_dom_sf"/>
</dbReference>
<evidence type="ECO:0000256" key="1">
    <source>
        <dbReference type="ARBA" id="ARBA00004613"/>
    </source>
</evidence>
<dbReference type="SUPFAM" id="SSF52743">
    <property type="entry name" value="Subtilisin-like"/>
    <property type="match status" value="1"/>
</dbReference>
<dbReference type="Pfam" id="PF17766">
    <property type="entry name" value="fn3_6"/>
    <property type="match status" value="1"/>
</dbReference>
<dbReference type="GO" id="GO:0006508">
    <property type="term" value="P:proteolysis"/>
    <property type="evidence" value="ECO:0007669"/>
    <property type="project" value="InterPro"/>
</dbReference>
<comment type="similarity">
    <text evidence="2 7">Belongs to the peptidase S8 family.</text>
</comment>
<dbReference type="InterPro" id="IPR011990">
    <property type="entry name" value="TPR-like_helical_dom_sf"/>
</dbReference>
<feature type="domain" description="Subtilisin-like protease fibronectin type-III" evidence="9">
    <location>
        <begin position="244"/>
        <end position="282"/>
    </location>
</feature>
<evidence type="ECO:0000256" key="6">
    <source>
        <dbReference type="PROSITE-ProRule" id="PRU00708"/>
    </source>
</evidence>
<dbReference type="Gramene" id="Psat07G0448000-T1">
    <property type="protein sequence ID" value="KAI5388834.1"/>
    <property type="gene ID" value="KIW84_074480"/>
</dbReference>
<evidence type="ECO:0000256" key="3">
    <source>
        <dbReference type="ARBA" id="ARBA00022729"/>
    </source>
</evidence>
<keyword evidence="3" id="KW-0732">Signal</keyword>
<dbReference type="InterPro" id="IPR000209">
    <property type="entry name" value="Peptidase_S8/S53_dom"/>
</dbReference>
<dbReference type="PANTHER" id="PTHR10795">
    <property type="entry name" value="PROPROTEIN CONVERTASE SUBTILISIN/KEXIN"/>
    <property type="match status" value="1"/>
</dbReference>
<dbReference type="InterPro" id="IPR002885">
    <property type="entry name" value="PPR_rpt"/>
</dbReference>
<comment type="caution">
    <text evidence="10">The sequence shown here is derived from an EMBL/GenBank/DDBJ whole genome shotgun (WGS) entry which is preliminary data.</text>
</comment>
<dbReference type="AlphaFoldDB" id="A0A9D4VU07"/>
<protein>
    <submittedName>
        <fullName evidence="10">Uncharacterized protein</fullName>
    </submittedName>
</protein>
<organism evidence="10 11">
    <name type="scientific">Pisum sativum</name>
    <name type="common">Garden pea</name>
    <name type="synonym">Lathyrus oleraceus</name>
    <dbReference type="NCBI Taxonomy" id="3888"/>
    <lineage>
        <taxon>Eukaryota</taxon>
        <taxon>Viridiplantae</taxon>
        <taxon>Streptophyta</taxon>
        <taxon>Embryophyta</taxon>
        <taxon>Tracheophyta</taxon>
        <taxon>Spermatophyta</taxon>
        <taxon>Magnoliopsida</taxon>
        <taxon>eudicotyledons</taxon>
        <taxon>Gunneridae</taxon>
        <taxon>Pentapetalae</taxon>
        <taxon>rosids</taxon>
        <taxon>fabids</taxon>
        <taxon>Fabales</taxon>
        <taxon>Fabaceae</taxon>
        <taxon>Papilionoideae</taxon>
        <taxon>50 kb inversion clade</taxon>
        <taxon>NPAAA clade</taxon>
        <taxon>Hologalegina</taxon>
        <taxon>IRL clade</taxon>
        <taxon>Fabeae</taxon>
        <taxon>Lathyrus</taxon>
    </lineage>
</organism>
<dbReference type="InterPro" id="IPR041469">
    <property type="entry name" value="Subtilisin-like_FN3"/>
</dbReference>
<evidence type="ECO:0000256" key="2">
    <source>
        <dbReference type="ARBA" id="ARBA00011073"/>
    </source>
</evidence>
<accession>A0A9D4VU07</accession>
<proteinExistence type="inferred from homology"/>
<dbReference type="Pfam" id="PF01535">
    <property type="entry name" value="PPR"/>
    <property type="match status" value="1"/>
</dbReference>
<feature type="domain" description="Peptidase S8/S53" evidence="8">
    <location>
        <begin position="74"/>
        <end position="188"/>
    </location>
</feature>
<gene>
    <name evidence="10" type="ORF">KIW84_074480</name>
</gene>
<evidence type="ECO:0000256" key="7">
    <source>
        <dbReference type="PROSITE-ProRule" id="PRU01240"/>
    </source>
</evidence>
<evidence type="ECO:0000313" key="10">
    <source>
        <dbReference type="EMBL" id="KAI5388834.1"/>
    </source>
</evidence>
<dbReference type="Proteomes" id="UP001058974">
    <property type="component" value="Chromosome 7"/>
</dbReference>
<dbReference type="InterPro" id="IPR045051">
    <property type="entry name" value="SBT"/>
</dbReference>
<dbReference type="Gene3D" id="2.60.40.2310">
    <property type="match status" value="1"/>
</dbReference>
<dbReference type="GO" id="GO:0005576">
    <property type="term" value="C:extracellular region"/>
    <property type="evidence" value="ECO:0007669"/>
    <property type="project" value="UniProtKB-SubCell"/>
</dbReference>
<dbReference type="Pfam" id="PF00082">
    <property type="entry name" value="Peptidase_S8"/>
    <property type="match status" value="1"/>
</dbReference>
<comment type="subcellular location">
    <subcellularLocation>
        <location evidence="1">Secreted</location>
    </subcellularLocation>
</comment>
<evidence type="ECO:0000256" key="4">
    <source>
        <dbReference type="ARBA" id="ARBA00022737"/>
    </source>
</evidence>
<name>A0A9D4VU07_PEA</name>
<dbReference type="Gene3D" id="3.40.50.200">
    <property type="entry name" value="Peptidase S8/S53 domain"/>
    <property type="match status" value="1"/>
</dbReference>
<evidence type="ECO:0000313" key="11">
    <source>
        <dbReference type="Proteomes" id="UP001058974"/>
    </source>
</evidence>
<keyword evidence="4" id="KW-0677">Repeat</keyword>
<dbReference type="PROSITE" id="PS51892">
    <property type="entry name" value="SUBTILASE"/>
    <property type="match status" value="1"/>
</dbReference>
<feature type="repeat" description="PPR" evidence="6">
    <location>
        <begin position="5"/>
        <end position="39"/>
    </location>
</feature>
<keyword evidence="5" id="KW-0325">Glycoprotein</keyword>
<sequence>MPCKKVVSWNAMVAIYVQDLQIDEAVKLFKGMPYEDCVSWTTIVNGYIRVKQENSGNSYAYGHGNEELNSCVTSFKTNMLYFSNSNNTNLRYPPPDLFATTLHLVGQIKKREELEFIKLQLNQLQRRGVDFNIYSGTSMTCPHVSGITALIMSIHPDWSPTAIRSALITTAYSAYNDDKKPATPFDFGAEHVDLQALRPGLVYDLTVDDYLSFLCALNYSAANMETVVQRKYSYDIKKHHTIKNLNYPSFAVVFEERMEVVKHRRTLTNVGAAGTYKISVHSLNH</sequence>
<dbReference type="GO" id="GO:0004252">
    <property type="term" value="F:serine-type endopeptidase activity"/>
    <property type="evidence" value="ECO:0007669"/>
    <property type="project" value="InterPro"/>
</dbReference>
<evidence type="ECO:0000256" key="5">
    <source>
        <dbReference type="ARBA" id="ARBA00023180"/>
    </source>
</evidence>
<dbReference type="PROSITE" id="PS51375">
    <property type="entry name" value="PPR"/>
    <property type="match status" value="1"/>
</dbReference>
<keyword evidence="11" id="KW-1185">Reference proteome</keyword>
<evidence type="ECO:0000259" key="9">
    <source>
        <dbReference type="Pfam" id="PF17766"/>
    </source>
</evidence>
<comment type="caution">
    <text evidence="7">Lacks conserved residue(s) required for the propagation of feature annotation.</text>
</comment>
<dbReference type="Gene3D" id="1.25.40.10">
    <property type="entry name" value="Tetratricopeptide repeat domain"/>
    <property type="match status" value="1"/>
</dbReference>
<reference evidence="10 11" key="1">
    <citation type="journal article" date="2022" name="Nat. Genet.">
        <title>Improved pea reference genome and pan-genome highlight genomic features and evolutionary characteristics.</title>
        <authorList>
            <person name="Yang T."/>
            <person name="Liu R."/>
            <person name="Luo Y."/>
            <person name="Hu S."/>
            <person name="Wang D."/>
            <person name="Wang C."/>
            <person name="Pandey M.K."/>
            <person name="Ge S."/>
            <person name="Xu Q."/>
            <person name="Li N."/>
            <person name="Li G."/>
            <person name="Huang Y."/>
            <person name="Saxena R.K."/>
            <person name="Ji Y."/>
            <person name="Li M."/>
            <person name="Yan X."/>
            <person name="He Y."/>
            <person name="Liu Y."/>
            <person name="Wang X."/>
            <person name="Xiang C."/>
            <person name="Varshney R.K."/>
            <person name="Ding H."/>
            <person name="Gao S."/>
            <person name="Zong X."/>
        </authorList>
    </citation>
    <scope>NUCLEOTIDE SEQUENCE [LARGE SCALE GENOMIC DNA]</scope>
    <source>
        <strain evidence="10 11">cv. Zhongwan 6</strain>
    </source>
</reference>
<dbReference type="EMBL" id="JAMSHJ010000007">
    <property type="protein sequence ID" value="KAI5388834.1"/>
    <property type="molecule type" value="Genomic_DNA"/>
</dbReference>